<dbReference type="InterPro" id="IPR003594">
    <property type="entry name" value="HATPase_dom"/>
</dbReference>
<dbReference type="EMBL" id="FRAL01000003">
    <property type="protein sequence ID" value="SHK45002.1"/>
    <property type="molecule type" value="Genomic_DNA"/>
</dbReference>
<keyword evidence="6 15" id="KW-0597">Phosphoprotein</keyword>
<dbReference type="Gene3D" id="3.30.565.10">
    <property type="entry name" value="Histidine kinase-like ATPase, C-terminal domain"/>
    <property type="match status" value="1"/>
</dbReference>
<dbReference type="InterPro" id="IPR011006">
    <property type="entry name" value="CheY-like_superfamily"/>
</dbReference>
<dbReference type="Proteomes" id="UP000184248">
    <property type="component" value="Unassembled WGS sequence"/>
</dbReference>
<dbReference type="InterPro" id="IPR005467">
    <property type="entry name" value="His_kinase_dom"/>
</dbReference>
<feature type="domain" description="HPt" evidence="19">
    <location>
        <begin position="1170"/>
        <end position="1266"/>
    </location>
</feature>
<organism evidence="20 21">
    <name type="scientific">Halomonas caseinilytica</name>
    <dbReference type="NCBI Taxonomy" id="438744"/>
    <lineage>
        <taxon>Bacteria</taxon>
        <taxon>Pseudomonadati</taxon>
        <taxon>Pseudomonadota</taxon>
        <taxon>Gammaproteobacteria</taxon>
        <taxon>Oceanospirillales</taxon>
        <taxon>Halomonadaceae</taxon>
        <taxon>Halomonas</taxon>
    </lineage>
</organism>
<evidence type="ECO:0000256" key="4">
    <source>
        <dbReference type="ARBA" id="ARBA00022475"/>
    </source>
</evidence>
<dbReference type="PANTHER" id="PTHR43047">
    <property type="entry name" value="TWO-COMPONENT HISTIDINE PROTEIN KINASE"/>
    <property type="match status" value="1"/>
</dbReference>
<evidence type="ECO:0000313" key="20">
    <source>
        <dbReference type="EMBL" id="SHK45002.1"/>
    </source>
</evidence>
<feature type="modified residue" description="Phosphohistidine" evidence="14">
    <location>
        <position position="1209"/>
    </location>
</feature>
<dbReference type="Gene3D" id="3.30.450.20">
    <property type="entry name" value="PAS domain"/>
    <property type="match status" value="1"/>
</dbReference>
<keyword evidence="8 16" id="KW-0812">Transmembrane</keyword>
<keyword evidence="11 16" id="KW-1133">Transmembrane helix</keyword>
<dbReference type="GO" id="GO:0005886">
    <property type="term" value="C:plasma membrane"/>
    <property type="evidence" value="ECO:0007669"/>
    <property type="project" value="UniProtKB-SubCell"/>
</dbReference>
<evidence type="ECO:0000256" key="13">
    <source>
        <dbReference type="ARBA" id="ARBA00023136"/>
    </source>
</evidence>
<dbReference type="PROSITE" id="PS50110">
    <property type="entry name" value="RESPONSE_REGULATORY"/>
    <property type="match status" value="1"/>
</dbReference>
<dbReference type="SMART" id="SM00448">
    <property type="entry name" value="REC"/>
    <property type="match status" value="1"/>
</dbReference>
<evidence type="ECO:0000256" key="9">
    <source>
        <dbReference type="ARBA" id="ARBA00022777"/>
    </source>
</evidence>
<name>A0A1M6SJT5_9GAMM</name>
<keyword evidence="21" id="KW-1185">Reference proteome</keyword>
<dbReference type="CDD" id="cd16922">
    <property type="entry name" value="HATPase_EvgS-ArcB-TorS-like"/>
    <property type="match status" value="1"/>
</dbReference>
<sequence>MFLSFFKNTIHIVVFLIFLLGSSQSRSTDHEDILREWKESHGTLIVGLAGLDEEDEDTSSGHERSDSTSIIKAIAKEIGVEVKFIVYPDAESLNLALSKGLIDIAHHGKGNPHYNSLSRIERPLQSPGESPYWILNSEADYPISREGWESLRVAVVNGSSIESYIKNNFPEVKAVERNDYGDMIEAVRKGYADAFVGDRYFINKYLENGNGKGLRVGPEAIPENRRYAYSLSEKDKSLKKVVGEAWAHLSDDEKSRLLTEWVSSSMAAKEKKPKDLIRISLDAKAFPFTWKDDEDGIAGLGVEYSQSIFKPEYNRIQYHPAEGMENALNMLLDGKAQLALASASIASKVPGLISSEPLIDYPVVIVGKVDEDPVKELPELSGKIVVGDLNNSWFDDMKNKIDGASYIQESDLRKAYTLVRDGKADFAVANLALATPLLSGDFSDKLKIARLTHWMDELAFIATENNAGLIDDINKSIESMPDYERMRIANAWIGSQLSESKDPLDKLFYPLLLLILVLLPVIMVLIISHIRLKKEVERRIVVQKRLDDVAKNLPAVIYKLKVSKKEISLLFIIGNSEKMFGISPRDIEHDPMLLLNRIGTYDIKWLVGRLLVSSRNCSPIYREFSFYEKGEKRWVGTFLEPRRLENGDVHWNGYWVDITAQHYQAEALSKAKNEAEMANKSMKSMLAIVSHELRTPLSVIVGIIDILRKGSPSREQRYWIEQLEMTAEGQLQLLEDILDYFKIEAGQLQIHPEKVNIREIVCHSVNIMSDNIYSKGVDLSLDIDSKLATCLWIDGRRLRQVLFNLISNSAKFTESGSIDIEIEANEIHDGMQRVEVKVVDTGIGIGDSAQKKLFTPFSQAYDHRVQNAGGTGLGLSICKQLMEAMNGHITLESTLDKGTTVTIDFSAKVVESRNPAPLLKGIGIALDVRNGKTRRAVENALYYHEATLLKNEEEARVVLSDRISSSTENKIRLVECPKSHLIHSNDVAISVYPLQHDELSHIILDHLGIKEFGRFEYKEGESESIGKFKILVAEDNPVIRNVIKEQLQNLGQSVDVVDDGDQAWAMLQEKGYNIVLTDCYMPGIDGMELARRIQDNSQFSDMNVIGMTANAQKEHVSECLAYGMKRVLIKPVTSDNLLEILSSLSFSGMEGELLASSSEESFYKESVYSIEGYSPELVEKWISMVKKDNKELEDSIGVYDAEQIVSNVHRQLGSLRLFNCHDAVEAGALLEERWRSDGELKETLLLRYIDCVWEAVREIEELASKR</sequence>
<evidence type="ECO:0000259" key="19">
    <source>
        <dbReference type="PROSITE" id="PS50894"/>
    </source>
</evidence>
<dbReference type="CDD" id="cd00082">
    <property type="entry name" value="HisKA"/>
    <property type="match status" value="1"/>
</dbReference>
<dbReference type="SUPFAM" id="SSF47384">
    <property type="entry name" value="Homodimeric domain of signal transducing histidine kinase"/>
    <property type="match status" value="1"/>
</dbReference>
<dbReference type="CDD" id="cd17546">
    <property type="entry name" value="REC_hyHK_CKI1_RcsC-like"/>
    <property type="match status" value="1"/>
</dbReference>
<dbReference type="SMART" id="SM00387">
    <property type="entry name" value="HATPase_c"/>
    <property type="match status" value="1"/>
</dbReference>
<dbReference type="EC" id="2.7.13.3" evidence="3"/>
<feature type="modified residue" description="4-aspartylphosphate" evidence="15">
    <location>
        <position position="1078"/>
    </location>
</feature>
<dbReference type="Gene3D" id="1.10.287.130">
    <property type="match status" value="1"/>
</dbReference>
<keyword evidence="5" id="KW-0997">Cell inner membrane</keyword>
<keyword evidence="7" id="KW-0808">Transferase</keyword>
<keyword evidence="10" id="KW-0547">Nucleotide-binding</keyword>
<dbReference type="SUPFAM" id="SSF55874">
    <property type="entry name" value="ATPase domain of HSP90 chaperone/DNA topoisomerase II/histidine kinase"/>
    <property type="match status" value="1"/>
</dbReference>
<dbReference type="InterPro" id="IPR003661">
    <property type="entry name" value="HisK_dim/P_dom"/>
</dbReference>
<dbReference type="Gene3D" id="3.40.190.10">
    <property type="entry name" value="Periplasmic binding protein-like II"/>
    <property type="match status" value="4"/>
</dbReference>
<evidence type="ECO:0000256" key="14">
    <source>
        <dbReference type="PROSITE-ProRule" id="PRU00110"/>
    </source>
</evidence>
<dbReference type="PROSITE" id="PS50894">
    <property type="entry name" value="HPT"/>
    <property type="match status" value="1"/>
</dbReference>
<dbReference type="PROSITE" id="PS50109">
    <property type="entry name" value="HIS_KIN"/>
    <property type="match status" value="1"/>
</dbReference>
<protein>
    <recommendedName>
        <fullName evidence="3">histidine kinase</fullName>
        <ecNumber evidence="3">2.7.13.3</ecNumber>
    </recommendedName>
</protein>
<keyword evidence="4" id="KW-1003">Cell membrane</keyword>
<dbReference type="GO" id="GO:0000155">
    <property type="term" value="F:phosphorelay sensor kinase activity"/>
    <property type="evidence" value="ECO:0007669"/>
    <property type="project" value="InterPro"/>
</dbReference>
<dbReference type="FunFam" id="3.30.565.10:FF:000010">
    <property type="entry name" value="Sensor histidine kinase RcsC"/>
    <property type="match status" value="1"/>
</dbReference>
<feature type="transmembrane region" description="Helical" evidence="16">
    <location>
        <begin position="507"/>
        <end position="530"/>
    </location>
</feature>
<dbReference type="RefSeq" id="WP_073292105.1">
    <property type="nucleotide sequence ID" value="NZ_BDEO01000006.1"/>
</dbReference>
<evidence type="ECO:0000256" key="3">
    <source>
        <dbReference type="ARBA" id="ARBA00012438"/>
    </source>
</evidence>
<dbReference type="SMART" id="SM00388">
    <property type="entry name" value="HisKA"/>
    <property type="match status" value="1"/>
</dbReference>
<feature type="domain" description="Histidine kinase" evidence="17">
    <location>
        <begin position="688"/>
        <end position="909"/>
    </location>
</feature>
<evidence type="ECO:0000256" key="1">
    <source>
        <dbReference type="ARBA" id="ARBA00000085"/>
    </source>
</evidence>
<dbReference type="SMART" id="SM00062">
    <property type="entry name" value="PBPb"/>
    <property type="match status" value="2"/>
</dbReference>
<gene>
    <name evidence="20" type="ORF">SAMN05192556_10330</name>
</gene>
<dbReference type="InterPro" id="IPR036097">
    <property type="entry name" value="HisK_dim/P_sf"/>
</dbReference>
<evidence type="ECO:0000259" key="18">
    <source>
        <dbReference type="PROSITE" id="PS50110"/>
    </source>
</evidence>
<dbReference type="InterPro" id="IPR036890">
    <property type="entry name" value="HATPase_C_sf"/>
</dbReference>
<reference evidence="21" key="1">
    <citation type="submission" date="2016-11" db="EMBL/GenBank/DDBJ databases">
        <authorList>
            <person name="Varghese N."/>
            <person name="Submissions S."/>
        </authorList>
    </citation>
    <scope>NUCLEOTIDE SEQUENCE [LARGE SCALE GENOMIC DNA]</scope>
    <source>
        <strain evidence="21">ALO Sharm</strain>
    </source>
</reference>
<dbReference type="Pfam" id="PF02518">
    <property type="entry name" value="HATPase_c"/>
    <property type="match status" value="1"/>
</dbReference>
<accession>A0A1M6SJT5</accession>
<keyword evidence="10" id="KW-0067">ATP-binding</keyword>
<keyword evidence="13 16" id="KW-0472">Membrane</keyword>
<dbReference type="OrthoDB" id="9797243at2"/>
<evidence type="ECO:0000256" key="8">
    <source>
        <dbReference type="ARBA" id="ARBA00022692"/>
    </source>
</evidence>
<dbReference type="PANTHER" id="PTHR43047:SF72">
    <property type="entry name" value="OSMOSENSING HISTIDINE PROTEIN KINASE SLN1"/>
    <property type="match status" value="1"/>
</dbReference>
<evidence type="ECO:0000256" key="10">
    <source>
        <dbReference type="ARBA" id="ARBA00022840"/>
    </source>
</evidence>
<evidence type="ECO:0000256" key="12">
    <source>
        <dbReference type="ARBA" id="ARBA00023012"/>
    </source>
</evidence>
<proteinExistence type="predicted"/>
<dbReference type="PRINTS" id="PR00344">
    <property type="entry name" value="BCTRLSENSOR"/>
</dbReference>
<keyword evidence="9 20" id="KW-0418">Kinase</keyword>
<dbReference type="Gene3D" id="3.40.50.2300">
    <property type="match status" value="1"/>
</dbReference>
<evidence type="ECO:0000256" key="11">
    <source>
        <dbReference type="ARBA" id="ARBA00022989"/>
    </source>
</evidence>
<dbReference type="InterPro" id="IPR001789">
    <property type="entry name" value="Sig_transdc_resp-reg_receiver"/>
</dbReference>
<evidence type="ECO:0000256" key="6">
    <source>
        <dbReference type="ARBA" id="ARBA00022553"/>
    </source>
</evidence>
<evidence type="ECO:0000259" key="17">
    <source>
        <dbReference type="PROSITE" id="PS50109"/>
    </source>
</evidence>
<evidence type="ECO:0000256" key="16">
    <source>
        <dbReference type="SAM" id="Phobius"/>
    </source>
</evidence>
<dbReference type="SUPFAM" id="SSF52172">
    <property type="entry name" value="CheY-like"/>
    <property type="match status" value="1"/>
</dbReference>
<evidence type="ECO:0000256" key="2">
    <source>
        <dbReference type="ARBA" id="ARBA00004429"/>
    </source>
</evidence>
<dbReference type="GO" id="GO:0009927">
    <property type="term" value="F:histidine phosphotransfer kinase activity"/>
    <property type="evidence" value="ECO:0007669"/>
    <property type="project" value="TreeGrafter"/>
</dbReference>
<evidence type="ECO:0000313" key="21">
    <source>
        <dbReference type="Proteomes" id="UP000184248"/>
    </source>
</evidence>
<dbReference type="SUPFAM" id="SSF53850">
    <property type="entry name" value="Periplasmic binding protein-like II"/>
    <property type="match status" value="2"/>
</dbReference>
<dbReference type="Pfam" id="PF00512">
    <property type="entry name" value="HisKA"/>
    <property type="match status" value="1"/>
</dbReference>
<dbReference type="AlphaFoldDB" id="A0A1M6SJT5"/>
<comment type="catalytic activity">
    <reaction evidence="1">
        <text>ATP + protein L-histidine = ADP + protein N-phospho-L-histidine.</text>
        <dbReference type="EC" id="2.7.13.3"/>
    </reaction>
</comment>
<evidence type="ECO:0000256" key="5">
    <source>
        <dbReference type="ARBA" id="ARBA00022519"/>
    </source>
</evidence>
<dbReference type="InterPro" id="IPR001638">
    <property type="entry name" value="Solute-binding_3/MltF_N"/>
</dbReference>
<evidence type="ECO:0000256" key="7">
    <source>
        <dbReference type="ARBA" id="ARBA00022679"/>
    </source>
</evidence>
<dbReference type="Pfam" id="PF00072">
    <property type="entry name" value="Response_reg"/>
    <property type="match status" value="1"/>
</dbReference>
<keyword evidence="12" id="KW-0902">Two-component regulatory system</keyword>
<dbReference type="InterPro" id="IPR004358">
    <property type="entry name" value="Sig_transdc_His_kin-like_C"/>
</dbReference>
<evidence type="ECO:0000256" key="15">
    <source>
        <dbReference type="PROSITE-ProRule" id="PRU00169"/>
    </source>
</evidence>
<comment type="subcellular location">
    <subcellularLocation>
        <location evidence="2">Cell inner membrane</location>
        <topology evidence="2">Multi-pass membrane protein</topology>
    </subcellularLocation>
</comment>
<feature type="domain" description="Response regulatory" evidence="18">
    <location>
        <begin position="1029"/>
        <end position="1145"/>
    </location>
</feature>
<dbReference type="InterPro" id="IPR008207">
    <property type="entry name" value="Sig_transdc_His_kin_Hpt_dom"/>
</dbReference>